<proteinExistence type="predicted"/>
<dbReference type="AlphaFoldDB" id="A0A068Z940"/>
<keyword evidence="2" id="KW-0614">Plasmid</keyword>
<sequence length="516" mass="57860">MQGVPFKNALSPGNKPLRFPWLGYHVHPEICTLGDSQLLALLRFKGVPHDTRDQRTLNKEFLHQDRCFKAIGKQEGNHLKVQTYTFKQRIHLEQEYQLALPVLQALTDTYTEPFRHGAFRQVGYAMALMLKYRDLDDGIKRLSELVAICRETLGDFGVTVMGMEEREGRVYSQIGRFYTSILNGVEQDVPITDTCLGEAIIESETSFGAYDYVENRPYKGPPRFASTYDLRDYPTPSSPGMWDEVLEEQCDFCLVQTFHFEDRNRIKRRLRSQMSDLTSTEGESDQTKELKESVQEVTQGKKVFGEYCASLIVFGETAEEAVNHGARMQALMLSKNTGFVRATSSNYASWLMLFPGYADVIYAMPKSTANLACGFSLHATPTGKAQGNPPGDGSALMPMMTENGGLFFLNAHDSPPGVNSTGDKLPGHMTNMAMTGAGKTTIEALELVFFSRWDPMVFCLDYNHSLENVLRAINTHYFTICSGQLKLATALEFFQYRFSDSFGGNPPLYSCGLSAL</sequence>
<name>A0A068Z940_9GAMM</name>
<accession>A0A068Z940</accession>
<evidence type="ECO:0000313" key="2">
    <source>
        <dbReference type="EMBL" id="QLH64450.1"/>
    </source>
</evidence>
<dbReference type="GeneID" id="93738098"/>
<dbReference type="Pfam" id="PF03135">
    <property type="entry name" value="CagE_TrbE_VirB"/>
    <property type="match status" value="1"/>
</dbReference>
<geneLocation type="plasmid" evidence="2 3">
    <name>pSsAf2.3-1</name>
</geneLocation>
<evidence type="ECO:0000259" key="1">
    <source>
        <dbReference type="Pfam" id="PF03135"/>
    </source>
</evidence>
<dbReference type="Proteomes" id="UP000042738">
    <property type="component" value="Plasmid pSsAf2.3-1"/>
</dbReference>
<dbReference type="EMBL" id="CP050856">
    <property type="protein sequence ID" value="QLH64450.1"/>
    <property type="molecule type" value="Genomic_DNA"/>
</dbReference>
<reference evidence="2 3" key="1">
    <citation type="journal article" date="2014" name="Genome Announc.">
        <title>Whole-Genome Sequence of Serratia symbiotica Strain CWBI-2.3T, a Free-Living Symbiont of the Black Bean Aphid Aphis fabae.</title>
        <authorList>
            <person name="Foray V."/>
            <person name="Grigorescu A.S."/>
            <person name="Sabri A."/>
            <person name="Haubruge E."/>
            <person name="Lognay G."/>
            <person name="Francis F."/>
            <person name="Fauconnier M.L."/>
            <person name="Hance T."/>
            <person name="Thonart P."/>
        </authorList>
    </citation>
    <scope>NUCLEOTIDE SEQUENCE [LARGE SCALE GENOMIC DNA]</scope>
    <source>
        <strain evidence="2">CWBI-2.3</strain>
        <plasmid evidence="2 3">pSsAf2.3-1</plasmid>
    </source>
</reference>
<evidence type="ECO:0000313" key="3">
    <source>
        <dbReference type="Proteomes" id="UP000042738"/>
    </source>
</evidence>
<protein>
    <submittedName>
        <fullName evidence="2">Conjugal transfer protein</fullName>
    </submittedName>
</protein>
<dbReference type="InterPro" id="IPR018145">
    <property type="entry name" value="CagE_TrbE_VirB_cntrl_dom"/>
</dbReference>
<dbReference type="RefSeq" id="WP_082026936.1">
    <property type="nucleotide sequence ID" value="NZ_CP050856.1"/>
</dbReference>
<organism evidence="2 3">
    <name type="scientific">Serratia symbiotica</name>
    <dbReference type="NCBI Taxonomy" id="138074"/>
    <lineage>
        <taxon>Bacteria</taxon>
        <taxon>Pseudomonadati</taxon>
        <taxon>Pseudomonadota</taxon>
        <taxon>Gammaproteobacteria</taxon>
        <taxon>Enterobacterales</taxon>
        <taxon>Yersiniaceae</taxon>
        <taxon>Serratia</taxon>
    </lineage>
</organism>
<gene>
    <name evidence="2" type="ORF">SYMBAF_16610</name>
</gene>
<feature type="domain" description="CagE TrbE VirB component of type IV transporter system central" evidence="1">
    <location>
        <begin position="165"/>
        <end position="358"/>
    </location>
</feature>
<dbReference type="GO" id="GO:0005524">
    <property type="term" value="F:ATP binding"/>
    <property type="evidence" value="ECO:0007669"/>
    <property type="project" value="InterPro"/>
</dbReference>
<dbReference type="STRING" id="138074.SYMBAF_220011"/>